<keyword evidence="2" id="KW-1185">Reference proteome</keyword>
<dbReference type="EMBL" id="CADEAL010001302">
    <property type="protein sequence ID" value="CAB1431049.1"/>
    <property type="molecule type" value="Genomic_DNA"/>
</dbReference>
<reference evidence="1" key="1">
    <citation type="submission" date="2020-03" db="EMBL/GenBank/DDBJ databases">
        <authorList>
            <person name="Weist P."/>
        </authorList>
    </citation>
    <scope>NUCLEOTIDE SEQUENCE</scope>
</reference>
<protein>
    <submittedName>
        <fullName evidence="1">Uncharacterized protein</fullName>
    </submittedName>
</protein>
<name>A0A9N7UFH4_PLEPL</name>
<accession>A0A9N7UFH4</accession>
<dbReference type="Proteomes" id="UP001153269">
    <property type="component" value="Unassembled WGS sequence"/>
</dbReference>
<evidence type="ECO:0000313" key="2">
    <source>
        <dbReference type="Proteomes" id="UP001153269"/>
    </source>
</evidence>
<comment type="caution">
    <text evidence="1">The sequence shown here is derived from an EMBL/GenBank/DDBJ whole genome shotgun (WGS) entry which is preliminary data.</text>
</comment>
<dbReference type="AlphaFoldDB" id="A0A9N7UFH4"/>
<organism evidence="1 2">
    <name type="scientific">Pleuronectes platessa</name>
    <name type="common">European plaice</name>
    <dbReference type="NCBI Taxonomy" id="8262"/>
    <lineage>
        <taxon>Eukaryota</taxon>
        <taxon>Metazoa</taxon>
        <taxon>Chordata</taxon>
        <taxon>Craniata</taxon>
        <taxon>Vertebrata</taxon>
        <taxon>Euteleostomi</taxon>
        <taxon>Actinopterygii</taxon>
        <taxon>Neopterygii</taxon>
        <taxon>Teleostei</taxon>
        <taxon>Neoteleostei</taxon>
        <taxon>Acanthomorphata</taxon>
        <taxon>Carangaria</taxon>
        <taxon>Pleuronectiformes</taxon>
        <taxon>Pleuronectoidei</taxon>
        <taxon>Pleuronectidae</taxon>
        <taxon>Pleuronectes</taxon>
    </lineage>
</organism>
<gene>
    <name evidence="1" type="ORF">PLEPLA_LOCUS19045</name>
</gene>
<sequence>MNGVLLTLRTWRFSANPITDGPLEWTNQRATSHSPSRSLIGRLAFWRRKCLGVFPRGGTKTATTNFPEDTDGVSTCT</sequence>
<evidence type="ECO:0000313" key="1">
    <source>
        <dbReference type="EMBL" id="CAB1431049.1"/>
    </source>
</evidence>
<proteinExistence type="predicted"/>